<dbReference type="GO" id="GO:0031085">
    <property type="term" value="C:BLOC-3 complex"/>
    <property type="evidence" value="ECO:0007669"/>
    <property type="project" value="TreeGrafter"/>
</dbReference>
<feature type="domain" description="FUZ/MON1/HPS1 third Longin" evidence="2">
    <location>
        <begin position="487"/>
        <end position="633"/>
    </location>
</feature>
<feature type="domain" description="FUZ/MON1/HPS1 first Longin" evidence="1">
    <location>
        <begin position="6"/>
        <end position="136"/>
    </location>
</feature>
<protein>
    <recommendedName>
        <fullName evidence="5">Hermansky-Pudlak syndrome 1</fullName>
    </recommendedName>
</protein>
<dbReference type="InterPro" id="IPR043972">
    <property type="entry name" value="FUZ/MON1/HPS1_longin_1"/>
</dbReference>
<sequence>MKGIILFDNLNDIAFFDVDEALSNHIKKLALKDGLLEGSLYGEGEQEVDKNVVMQLFSPLIASYKVMNAQFGNKYKYIESEDGVMLVFDEILNYIAISICHKEETLEEIQKELSFFLIIVEMLYGPSLHMLKNNYSLCCNDISRSDLVALILEKWRMLKMEQQMYLVEAIERIIINQDITAMCVNLLQEILEKIRNSHKDGTHSHAFALVDTKLLALYSSRNSGQLPKETLLLLILIVQVLKQVSLSKEEEAKKDDEFFIPISANKEENKIKAFFKRKGSETEEQCSNLKAGSHSVLLYLKSRSGVLVPHIFYVIEVTPRITISILNELADYGTISSSASHLIHRLNNIQNHPLSRTPLGSFEALETEFRSLMDLIWKIKSSEEKEKHLKKLVSKWEQLKQHDLEVYFRTPKDKTSDSRLESGLSSCCDLLKVFFEECIAVPCLKYEKDAQREEHQEILKTLQKLSIRRIKDVANFLEIKYIVDYPGLIHFMYINRNTDCMVAPHVVLTKGHLNGVTSLKKKIWKMVSVGRKYIDGAKNFCCLWTDDDLKYFYHIWFEDSTGVAIKPTCYPSLKKIPKRGIICGNFYRKLVKECFPAASYDHITCYEFYSVHLESTSTDVIIEHSKKLCAQLWDLGGAYRTSLDLL</sequence>
<keyword evidence="4" id="KW-1185">Reference proteome</keyword>
<dbReference type="GO" id="GO:0005085">
    <property type="term" value="F:guanyl-nucleotide exchange factor activity"/>
    <property type="evidence" value="ECO:0007669"/>
    <property type="project" value="TreeGrafter"/>
</dbReference>
<accession>A0AAV6ULL4</accession>
<dbReference type="Pfam" id="PF19036">
    <property type="entry name" value="Fuz_longin_1"/>
    <property type="match status" value="1"/>
</dbReference>
<organism evidence="3 4">
    <name type="scientific">Oedothorax gibbosus</name>
    <dbReference type="NCBI Taxonomy" id="931172"/>
    <lineage>
        <taxon>Eukaryota</taxon>
        <taxon>Metazoa</taxon>
        <taxon>Ecdysozoa</taxon>
        <taxon>Arthropoda</taxon>
        <taxon>Chelicerata</taxon>
        <taxon>Arachnida</taxon>
        <taxon>Araneae</taxon>
        <taxon>Araneomorphae</taxon>
        <taxon>Entelegynae</taxon>
        <taxon>Araneoidea</taxon>
        <taxon>Linyphiidae</taxon>
        <taxon>Erigoninae</taxon>
        <taxon>Oedothorax</taxon>
    </lineage>
</organism>
<evidence type="ECO:0008006" key="5">
    <source>
        <dbReference type="Google" id="ProtNLM"/>
    </source>
</evidence>
<dbReference type="InterPro" id="IPR043970">
    <property type="entry name" value="FUZ/MON1/HPS1_longin_3"/>
</dbReference>
<reference evidence="3 4" key="1">
    <citation type="journal article" date="2022" name="Nat. Ecol. Evol.">
        <title>A masculinizing supergene underlies an exaggerated male reproductive morph in a spider.</title>
        <authorList>
            <person name="Hendrickx F."/>
            <person name="De Corte Z."/>
            <person name="Sonet G."/>
            <person name="Van Belleghem S.M."/>
            <person name="Kostlbacher S."/>
            <person name="Vangestel C."/>
        </authorList>
    </citation>
    <scope>NUCLEOTIDE SEQUENCE [LARGE SCALE GENOMIC DNA]</scope>
    <source>
        <strain evidence="3">W744_W776</strain>
    </source>
</reference>
<evidence type="ECO:0000313" key="4">
    <source>
        <dbReference type="Proteomes" id="UP000827092"/>
    </source>
</evidence>
<dbReference type="PANTHER" id="PTHR12761:SF1">
    <property type="entry name" value="BLOC-3 COMPLEX MEMBER HPS1"/>
    <property type="match status" value="1"/>
</dbReference>
<dbReference type="Proteomes" id="UP000827092">
    <property type="component" value="Unassembled WGS sequence"/>
</dbReference>
<dbReference type="EMBL" id="JAFNEN010000349">
    <property type="protein sequence ID" value="KAG8185069.1"/>
    <property type="molecule type" value="Genomic_DNA"/>
</dbReference>
<evidence type="ECO:0000313" key="3">
    <source>
        <dbReference type="EMBL" id="KAG8185069.1"/>
    </source>
</evidence>
<dbReference type="Pfam" id="PF19038">
    <property type="entry name" value="Fuz_longin_3"/>
    <property type="match status" value="1"/>
</dbReference>
<dbReference type="AlphaFoldDB" id="A0AAV6ULL4"/>
<evidence type="ECO:0000259" key="1">
    <source>
        <dbReference type="Pfam" id="PF19036"/>
    </source>
</evidence>
<dbReference type="GO" id="GO:0016192">
    <property type="term" value="P:vesicle-mediated transport"/>
    <property type="evidence" value="ECO:0007669"/>
    <property type="project" value="InterPro"/>
</dbReference>
<gene>
    <name evidence="3" type="ORF">JTE90_017083</name>
</gene>
<dbReference type="InterPro" id="IPR026053">
    <property type="entry name" value="HPS1"/>
</dbReference>
<evidence type="ECO:0000259" key="2">
    <source>
        <dbReference type="Pfam" id="PF19038"/>
    </source>
</evidence>
<comment type="caution">
    <text evidence="3">The sequence shown here is derived from an EMBL/GenBank/DDBJ whole genome shotgun (WGS) entry which is preliminary data.</text>
</comment>
<name>A0AAV6ULL4_9ARAC</name>
<proteinExistence type="predicted"/>
<dbReference type="PANTHER" id="PTHR12761">
    <property type="entry name" value="HERMANSKY-PUDLAK SYNDROME PROTEIN 1"/>
    <property type="match status" value="1"/>
</dbReference>